<protein>
    <recommendedName>
        <fullName evidence="1">DUF6571 domain-containing protein</fullName>
    </recommendedName>
</protein>
<gene>
    <name evidence="2" type="ORF">FK256_00820</name>
</gene>
<accession>A0A508A9D1</accession>
<name>A0A508A9D1_9ACTO</name>
<evidence type="ECO:0000313" key="2">
    <source>
        <dbReference type="EMBL" id="TQD44478.1"/>
    </source>
</evidence>
<evidence type="ECO:0000259" key="1">
    <source>
        <dbReference type="Pfam" id="PF20211"/>
    </source>
</evidence>
<dbReference type="Proteomes" id="UP000319010">
    <property type="component" value="Unassembled WGS sequence"/>
</dbReference>
<dbReference type="Pfam" id="PF20211">
    <property type="entry name" value="DUF6571"/>
    <property type="match status" value="1"/>
</dbReference>
<reference evidence="2 3" key="1">
    <citation type="submission" date="2019-06" db="EMBL/GenBank/DDBJ databases">
        <title>Draft genome sequence of Actinomyces johnsonii CCUG 34287T.</title>
        <authorList>
            <person name="Salva-Serra F."/>
            <person name="Cardew S."/>
            <person name="Moore E."/>
        </authorList>
    </citation>
    <scope>NUCLEOTIDE SEQUENCE [LARGE SCALE GENOMIC DNA]</scope>
    <source>
        <strain evidence="2 3">CCUG 34287</strain>
    </source>
</reference>
<proteinExistence type="predicted"/>
<comment type="caution">
    <text evidence="2">The sequence shown here is derived from an EMBL/GenBank/DDBJ whole genome shotgun (WGS) entry which is preliminary data.</text>
</comment>
<dbReference type="InterPro" id="IPR046701">
    <property type="entry name" value="DUF6571"/>
</dbReference>
<organism evidence="2 3">
    <name type="scientific">Actinomyces johnsonii</name>
    <dbReference type="NCBI Taxonomy" id="544581"/>
    <lineage>
        <taxon>Bacteria</taxon>
        <taxon>Bacillati</taxon>
        <taxon>Actinomycetota</taxon>
        <taxon>Actinomycetes</taxon>
        <taxon>Actinomycetales</taxon>
        <taxon>Actinomycetaceae</taxon>
        <taxon>Actinomyces</taxon>
    </lineage>
</organism>
<dbReference type="RefSeq" id="WP_141423351.1">
    <property type="nucleotide sequence ID" value="NZ_JASPFB010000001.1"/>
</dbReference>
<dbReference type="AlphaFoldDB" id="A0A508A9D1"/>
<dbReference type="EMBL" id="VICB01000003">
    <property type="protein sequence ID" value="TQD44478.1"/>
    <property type="molecule type" value="Genomic_DNA"/>
</dbReference>
<evidence type="ECO:0000313" key="3">
    <source>
        <dbReference type="Proteomes" id="UP000319010"/>
    </source>
</evidence>
<sequence length="706" mass="76182">MTYISLDPKRLQHLITNLTRYATSSYKQRGYVKHANELQCYPTDLTQFHNRISSAVGFLEEKTKELQARLDSAKAANESGITPMGANGMISYFIPDGEDDTIKNALKHNHVETVKQARADAQNLKDYSFPRTRKKFSRPNERMPSDVEWKSLIKRMKANQDDPVYANAFIANISPKILRDIPVDRFKDRDARKMDVVPIKGLSQRQRNEATGVLGPLISTASNTWSKSKAKDYADRLTEGIDGRGVLGINKIFLSSRNVDIDGDGKKERVGLKYNDTMLAAVAKKLEHWDGSSDQWRLSPGGKIFGIVHAMTGNTSAATKWLAVRKSSSGGKGSEGEVDAEKTAARTKKLVEQSSIGDNQWTDDWTLLAAQQAVSSSDAPSHGAAQAGIVSGALNAIGEDDVKIELSDKARNAASIAMSAYPYGVQRSAETDAPQSMVSGEMGKYGWSKNLPRQPLLTNKALTNVLGQIGQNDSALARLTGSQEAFNKMQISPGNVPQGNSQYLSSTLTSQSSMRGFMQGAIARQTEIYKADADARTAAWANVASMAVGGIPVPGFNQLGKTLEIGSKFAANVGKSAASEGAKNGITKLYGSHQLKAKDKNSALKAAGVNANRQVSGMALLKSGLYSQDELKAVAKIPGVDVGEVLTPDGELKVHTGGPLKGTQSEALIQVVKNLPAENHGALNNVDKNMSDSYESAYDAAHEQPY</sequence>
<feature type="domain" description="DUF6571" evidence="1">
    <location>
        <begin position="1"/>
        <end position="703"/>
    </location>
</feature>